<sequence length="410" mass="43268">MLSDLVRAAEAAMTGLTAEAYTRGVVDESRAAGTTAWVRQQAGIVDAGRAHAIATVGEATTEPGTGPLADAVWGGGVSVGAAHVMLREAEKVRPVLPGADRAEVLGHYLTHAENLAAMGHTAGDRALRQLSREIIARFGQHALDEQDDHAKECSVLTERTLSTGLVRFTWELNQPDAARVRAAVDGLAAPRPGRDVDGEVVRDPRSPARRRADALLELVERAQAADRDGTAGGCGLSGSTTLVVTLDHQALVSELARRPRGPRGVGWGRGLADTVEDAGPAGFATTVNGEVMTPAQVRQAACDAQVVPVVLGKDSVPLDVGEAERFATGSQRMALARRDGGCSFEGCGRPPGWCHAHHITHWIDGGPTDLDNLVLLCSRHHTVVHRDGLTATRTGNRWVWHPPGESTEPG</sequence>
<dbReference type="InterPro" id="IPR003615">
    <property type="entry name" value="HNH_nuc"/>
</dbReference>
<keyword evidence="4" id="KW-1185">Reference proteome</keyword>
<evidence type="ECO:0000313" key="4">
    <source>
        <dbReference type="Proteomes" id="UP000234206"/>
    </source>
</evidence>
<dbReference type="CDD" id="cd00085">
    <property type="entry name" value="HNHc"/>
    <property type="match status" value="1"/>
</dbReference>
<dbReference type="Pfam" id="PF01844">
    <property type="entry name" value="HNH"/>
    <property type="match status" value="1"/>
</dbReference>
<feature type="domain" description="HNH nuclease" evidence="2">
    <location>
        <begin position="330"/>
        <end position="382"/>
    </location>
</feature>
<dbReference type="AlphaFoldDB" id="A0A2I1PAJ3"/>
<dbReference type="GO" id="GO:0004519">
    <property type="term" value="F:endonuclease activity"/>
    <property type="evidence" value="ECO:0007669"/>
    <property type="project" value="UniProtKB-KW"/>
</dbReference>
<name>A0A2I1PAJ3_9MICO</name>
<dbReference type="Pfam" id="PF02720">
    <property type="entry name" value="DUF222"/>
    <property type="match status" value="1"/>
</dbReference>
<evidence type="ECO:0000313" key="3">
    <source>
        <dbReference type="EMBL" id="PKZ41642.1"/>
    </source>
</evidence>
<dbReference type="OrthoDB" id="5177627at2"/>
<dbReference type="Gene3D" id="1.10.30.50">
    <property type="match status" value="1"/>
</dbReference>
<accession>A0A2I1PAJ3</accession>
<dbReference type="EMBL" id="PKIZ01000011">
    <property type="protein sequence ID" value="PKZ41642.1"/>
    <property type="molecule type" value="Genomic_DNA"/>
</dbReference>
<proteinExistence type="inferred from homology"/>
<dbReference type="Proteomes" id="UP000234206">
    <property type="component" value="Unassembled WGS sequence"/>
</dbReference>
<dbReference type="GO" id="GO:0008270">
    <property type="term" value="F:zinc ion binding"/>
    <property type="evidence" value="ECO:0007669"/>
    <property type="project" value="InterPro"/>
</dbReference>
<comment type="caution">
    <text evidence="3">The sequence shown here is derived from an EMBL/GenBank/DDBJ whole genome shotgun (WGS) entry which is preliminary data.</text>
</comment>
<dbReference type="InterPro" id="IPR003870">
    <property type="entry name" value="DUF222"/>
</dbReference>
<keyword evidence="3" id="KW-0540">Nuclease</keyword>
<keyword evidence="3" id="KW-0378">Hydrolase</keyword>
<comment type="similarity">
    <text evidence="1">Belongs to the Rv1128c/1148c/1588c/1702c/1945/3466 family.</text>
</comment>
<keyword evidence="3" id="KW-0255">Endonuclease</keyword>
<dbReference type="InterPro" id="IPR002711">
    <property type="entry name" value="HNH"/>
</dbReference>
<dbReference type="SMART" id="SM00507">
    <property type="entry name" value="HNHc"/>
    <property type="match status" value="1"/>
</dbReference>
<gene>
    <name evidence="3" type="ORF">CYJ76_06810</name>
</gene>
<reference evidence="3 4" key="1">
    <citation type="submission" date="2017-12" db="EMBL/GenBank/DDBJ databases">
        <title>Phylogenetic diversity of female urinary microbiome.</title>
        <authorList>
            <person name="Thomas-White K."/>
            <person name="Wolfe A.J."/>
        </authorList>
    </citation>
    <scope>NUCLEOTIDE SEQUENCE [LARGE SCALE GENOMIC DNA]</scope>
    <source>
        <strain evidence="3 4">UMB1298</strain>
    </source>
</reference>
<dbReference type="GO" id="GO:0003676">
    <property type="term" value="F:nucleic acid binding"/>
    <property type="evidence" value="ECO:0007669"/>
    <property type="project" value="InterPro"/>
</dbReference>
<evidence type="ECO:0000256" key="1">
    <source>
        <dbReference type="ARBA" id="ARBA00023450"/>
    </source>
</evidence>
<organism evidence="3 4">
    <name type="scientific">Kytococcus schroeteri</name>
    <dbReference type="NCBI Taxonomy" id="138300"/>
    <lineage>
        <taxon>Bacteria</taxon>
        <taxon>Bacillati</taxon>
        <taxon>Actinomycetota</taxon>
        <taxon>Actinomycetes</taxon>
        <taxon>Micrococcales</taxon>
        <taxon>Kytococcaceae</taxon>
        <taxon>Kytococcus</taxon>
    </lineage>
</organism>
<evidence type="ECO:0000259" key="2">
    <source>
        <dbReference type="SMART" id="SM00507"/>
    </source>
</evidence>
<protein>
    <submittedName>
        <fullName evidence="3">HNH endonuclease</fullName>
    </submittedName>
</protein>